<dbReference type="Proteomes" id="UP001064262">
    <property type="component" value="Unassembled WGS sequence"/>
</dbReference>
<gene>
    <name evidence="1" type="ORF">N5923_11145</name>
</gene>
<evidence type="ECO:0000313" key="2">
    <source>
        <dbReference type="Proteomes" id="UP001064262"/>
    </source>
</evidence>
<sequence length="92" mass="10423">MANFTVRIELNQATYDDLERLHDLLLAAGYSNLIEDISGTRFYLPLKEYVLASNSSAQQVLKQVERIAASVRPDPKILVTEAVSRCWLLAER</sequence>
<dbReference type="EMBL" id="JAODIM010000040">
    <property type="protein sequence ID" value="MCU5778045.1"/>
    <property type="molecule type" value="Genomic_DNA"/>
</dbReference>
<dbReference type="RefSeq" id="WP_267143820.1">
    <property type="nucleotide sequence ID" value="NZ_JAODIL010000079.1"/>
</dbReference>
<organism evidence="1 2">
    <name type="scientific">Winslowiella arboricola</name>
    <dbReference type="NCBI Taxonomy" id="2978220"/>
    <lineage>
        <taxon>Bacteria</taxon>
        <taxon>Pseudomonadati</taxon>
        <taxon>Pseudomonadota</taxon>
        <taxon>Gammaproteobacteria</taxon>
        <taxon>Enterobacterales</taxon>
        <taxon>Erwiniaceae</taxon>
        <taxon>Winslowiella</taxon>
    </lineage>
</organism>
<evidence type="ECO:0000313" key="1">
    <source>
        <dbReference type="EMBL" id="MCU5778045.1"/>
    </source>
</evidence>
<dbReference type="AlphaFoldDB" id="A0A9J6PQV7"/>
<accession>A0A9J6PQV7</accession>
<proteinExistence type="predicted"/>
<reference evidence="1" key="1">
    <citation type="submission" date="2022-09" db="EMBL/GenBank/DDBJ databases">
        <title>Winslowiella arboricola sp. nov., isolated from bleeding cankers on broadleaf hosts.</title>
        <authorList>
            <person name="Brady C."/>
            <person name="Kaur S."/>
            <person name="Crampton B."/>
            <person name="Maddock D."/>
            <person name="Arnold D."/>
            <person name="Denman S."/>
        </authorList>
    </citation>
    <scope>NUCLEOTIDE SEQUENCE</scope>
    <source>
        <strain evidence="1">BAC 15a-03b</strain>
    </source>
</reference>
<keyword evidence="2" id="KW-1185">Reference proteome</keyword>
<comment type="caution">
    <text evidence="1">The sequence shown here is derived from an EMBL/GenBank/DDBJ whole genome shotgun (WGS) entry which is preliminary data.</text>
</comment>
<protein>
    <submittedName>
        <fullName evidence="1">DUF2622 domain-containing protein</fullName>
    </submittedName>
</protein>
<name>A0A9J6PQV7_9GAMM</name>